<gene>
    <name evidence="1" type="ORF">PACLA_8A077872</name>
</gene>
<accession>A0A7D9EDQ8</accession>
<dbReference type="OrthoDB" id="6136119at2759"/>
<evidence type="ECO:0000313" key="1">
    <source>
        <dbReference type="EMBL" id="CAB4005737.1"/>
    </source>
</evidence>
<dbReference type="AlphaFoldDB" id="A0A7D9EDQ8"/>
<dbReference type="Pfam" id="PF17517">
    <property type="entry name" value="IgGFc_binding"/>
    <property type="match status" value="1"/>
</dbReference>
<dbReference type="Proteomes" id="UP001152795">
    <property type="component" value="Unassembled WGS sequence"/>
</dbReference>
<organism evidence="1 2">
    <name type="scientific">Paramuricea clavata</name>
    <name type="common">Red gorgonian</name>
    <name type="synonym">Violescent sea-whip</name>
    <dbReference type="NCBI Taxonomy" id="317549"/>
    <lineage>
        <taxon>Eukaryota</taxon>
        <taxon>Metazoa</taxon>
        <taxon>Cnidaria</taxon>
        <taxon>Anthozoa</taxon>
        <taxon>Octocorallia</taxon>
        <taxon>Malacalcyonacea</taxon>
        <taxon>Plexauridae</taxon>
        <taxon>Paramuricea</taxon>
    </lineage>
</organism>
<dbReference type="PANTHER" id="PTHR46534:SF1">
    <property type="entry name" value="IGGFC-BINDING PROTEIN N-TERMINAL DOMAIN-CONTAINING PROTEIN"/>
    <property type="match status" value="1"/>
</dbReference>
<dbReference type="PANTHER" id="PTHR46534">
    <property type="entry name" value="IGGFC_BINDING DOMAIN-CONTAINING PROTEIN"/>
    <property type="match status" value="1"/>
</dbReference>
<name>A0A7D9EDQ8_PARCT</name>
<sequence>GKKYLSSVPSYRTRFNSTPNHYGKHFITGFTAQNNNYRDQDYIGLSMLAPYDTNVTIFGTLSSKPWNYTVHIKEGESYEYKLPISLRMEKSKYRQNGIQILSTRDISVFCLNQQGYRQAADGYLALPTNTLGLVYVAASYQPYSTSYRANIAVISAHNNNTIIVLPNKNAVIYYRGLWYDDSTSLLYITLVLEKLEALYISGSSDLSGTIVIASKPVTVISGVDYARILGSSDFLEAFLLPVSSWGYEYILTTVGAMDKNQGDIFRIFAYENNTVVESGYWTKMLSSGAYTELILQKNLTSFVKCSNPCQVVQYVRRHYIGGKYADPSMIVLPSTSQFLSYYRVILPRGSEYHDSITIMIQNEDIEGLYMNGLKLNGLRWERINGTNYVWTVVSLSDPNTVTVYHTSSAVKFGLLVFGWNNGVSYAYSGGFGLHNNANGKVLYWW</sequence>
<proteinExistence type="predicted"/>
<evidence type="ECO:0000313" key="2">
    <source>
        <dbReference type="Proteomes" id="UP001152795"/>
    </source>
</evidence>
<dbReference type="EMBL" id="CACRXK020005298">
    <property type="protein sequence ID" value="CAB4005737.1"/>
    <property type="molecule type" value="Genomic_DNA"/>
</dbReference>
<comment type="caution">
    <text evidence="1">The sequence shown here is derived from an EMBL/GenBank/DDBJ whole genome shotgun (WGS) entry which is preliminary data.</text>
</comment>
<protein>
    <submittedName>
        <fullName evidence="1">Uncharacterized protein</fullName>
    </submittedName>
</protein>
<reference evidence="1" key="1">
    <citation type="submission" date="2020-04" db="EMBL/GenBank/DDBJ databases">
        <authorList>
            <person name="Alioto T."/>
            <person name="Alioto T."/>
            <person name="Gomez Garrido J."/>
        </authorList>
    </citation>
    <scope>NUCLEOTIDE SEQUENCE</scope>
    <source>
        <strain evidence="1">A484AB</strain>
    </source>
</reference>
<keyword evidence="2" id="KW-1185">Reference proteome</keyword>
<dbReference type="InterPro" id="IPR035234">
    <property type="entry name" value="IgGFc-bd_N"/>
</dbReference>
<feature type="non-terminal residue" evidence="1">
    <location>
        <position position="1"/>
    </location>
</feature>